<dbReference type="EMBL" id="MHTX01000051">
    <property type="protein sequence ID" value="OHA66815.1"/>
    <property type="molecule type" value="Genomic_DNA"/>
</dbReference>
<reference evidence="3 4" key="1">
    <citation type="journal article" date="2016" name="Nat. Commun.">
        <title>Thousands of microbial genomes shed light on interconnected biogeochemical processes in an aquifer system.</title>
        <authorList>
            <person name="Anantharaman K."/>
            <person name="Brown C.T."/>
            <person name="Hug L.A."/>
            <person name="Sharon I."/>
            <person name="Castelle C.J."/>
            <person name="Probst A.J."/>
            <person name="Thomas B.C."/>
            <person name="Singh A."/>
            <person name="Wilkins M.J."/>
            <person name="Karaoz U."/>
            <person name="Brodie E.L."/>
            <person name="Williams K.H."/>
            <person name="Hubbard S.S."/>
            <person name="Banfield J.F."/>
        </authorList>
    </citation>
    <scope>NUCLEOTIDE SEQUENCE [LARGE SCALE GENOMIC DNA]</scope>
</reference>
<evidence type="ECO:0000256" key="2">
    <source>
        <dbReference type="SAM" id="Phobius"/>
    </source>
</evidence>
<feature type="region of interest" description="Disordered" evidence="1">
    <location>
        <begin position="36"/>
        <end position="117"/>
    </location>
</feature>
<evidence type="ECO:0000313" key="3">
    <source>
        <dbReference type="EMBL" id="OHA66815.1"/>
    </source>
</evidence>
<feature type="region of interest" description="Disordered" evidence="1">
    <location>
        <begin position="135"/>
        <end position="156"/>
    </location>
</feature>
<feature type="compositionally biased region" description="Low complexity" evidence="1">
    <location>
        <begin position="38"/>
        <end position="84"/>
    </location>
</feature>
<evidence type="ECO:0000256" key="1">
    <source>
        <dbReference type="SAM" id="MobiDB-lite"/>
    </source>
</evidence>
<feature type="compositionally biased region" description="Polar residues" evidence="1">
    <location>
        <begin position="86"/>
        <end position="99"/>
    </location>
</feature>
<keyword evidence="2" id="KW-0812">Transmembrane</keyword>
<keyword evidence="2" id="KW-1133">Transmembrane helix</keyword>
<feature type="transmembrane region" description="Helical" evidence="2">
    <location>
        <begin position="6"/>
        <end position="27"/>
    </location>
</feature>
<gene>
    <name evidence="3" type="ORF">A3D59_00055</name>
</gene>
<evidence type="ECO:0000313" key="4">
    <source>
        <dbReference type="Proteomes" id="UP000179258"/>
    </source>
</evidence>
<accession>A0A1G2R1R1</accession>
<comment type="caution">
    <text evidence="3">The sequence shown here is derived from an EMBL/GenBank/DDBJ whole genome shotgun (WGS) entry which is preliminary data.</text>
</comment>
<keyword evidence="2" id="KW-0472">Membrane</keyword>
<dbReference type="Proteomes" id="UP000179258">
    <property type="component" value="Unassembled WGS sequence"/>
</dbReference>
<sequence>MKGLVIATHLHITVGIVLSMAVFLFFVMQVRSQETLDTATSPETTESVTTAETAQVTDTATSTELTEETAQTTETNQTNGTVGTKPVTNEETALATSTPLEREPINSSINSISPKFTTASSSPIKVEELLPSAQASSSLVTNGTSTEPIPPPLPEKELILQPSVDLKTDGDAVNARIGFHNLSCRSCGKQLPDTDVIAYYTPWYPNDGEIKEIGSRMGEESFRVANLANWGEYKADWSRQVPPGHYYFVVITDPDNLNNLYDMYRAEFAISS</sequence>
<organism evidence="3 4">
    <name type="scientific">Candidatus Wildermuthbacteria bacterium RIFCSPHIGHO2_02_FULL_47_17</name>
    <dbReference type="NCBI Taxonomy" id="1802452"/>
    <lineage>
        <taxon>Bacteria</taxon>
        <taxon>Candidatus Wildermuthiibacteriota</taxon>
    </lineage>
</organism>
<protein>
    <submittedName>
        <fullName evidence="3">Uncharacterized protein</fullName>
    </submittedName>
</protein>
<dbReference type="AlphaFoldDB" id="A0A1G2R1R1"/>
<name>A0A1G2R1R1_9BACT</name>
<feature type="compositionally biased region" description="Polar residues" evidence="1">
    <location>
        <begin position="135"/>
        <end position="146"/>
    </location>
</feature>
<proteinExistence type="predicted"/>